<dbReference type="AlphaFoldDB" id="A0A1G2QEU3"/>
<evidence type="ECO:0000313" key="3">
    <source>
        <dbReference type="Proteomes" id="UP000177043"/>
    </source>
</evidence>
<accession>A0A1G2QEU3</accession>
<evidence type="ECO:0000313" key="2">
    <source>
        <dbReference type="EMBL" id="OHA58522.1"/>
    </source>
</evidence>
<comment type="caution">
    <text evidence="2">The sequence shown here is derived from an EMBL/GenBank/DDBJ whole genome shotgun (WGS) entry which is preliminary data.</text>
</comment>
<sequence length="282" mass="32764">MLISAYVPNGTKRGEVVVNWSLTQEEITTLQSQEKAGGMWVLFILATRWFNRSATRQRWFEIERRVERISSSGPRPILFQTTLLGEYAVIGLVIYATDQTMGSPKKWLMAKPSYTDGEYRDLLVEDDWSGKPDDNPLRSGYREGIFDSFGGFCSEKWWRYPAKPAVKLVEVTANDFVTPTWDWKLLHLVQDSRTVRTPADLWRRRLFCWLGLPIAGLLALVCLFAFLFLVCYILIYYWVVVVGAILGGILVLFFEWVWGYARTKAAEIQNRRTKKHLLRYKK</sequence>
<keyword evidence="1" id="KW-0472">Membrane</keyword>
<dbReference type="Proteomes" id="UP000177043">
    <property type="component" value="Unassembled WGS sequence"/>
</dbReference>
<evidence type="ECO:0000256" key="1">
    <source>
        <dbReference type="SAM" id="Phobius"/>
    </source>
</evidence>
<dbReference type="EMBL" id="MHTJ01000003">
    <property type="protein sequence ID" value="OHA58522.1"/>
    <property type="molecule type" value="Genomic_DNA"/>
</dbReference>
<feature type="transmembrane region" description="Helical" evidence="1">
    <location>
        <begin position="77"/>
        <end position="96"/>
    </location>
</feature>
<name>A0A1G2QEU3_9BACT</name>
<gene>
    <name evidence="2" type="ORF">A2571_01980</name>
</gene>
<keyword evidence="1" id="KW-0812">Transmembrane</keyword>
<protein>
    <submittedName>
        <fullName evidence="2">Uncharacterized protein</fullName>
    </submittedName>
</protein>
<feature type="transmembrane region" description="Helical" evidence="1">
    <location>
        <begin position="206"/>
        <end position="229"/>
    </location>
</feature>
<feature type="transmembrane region" description="Helical" evidence="1">
    <location>
        <begin position="235"/>
        <end position="261"/>
    </location>
</feature>
<reference evidence="2 3" key="1">
    <citation type="journal article" date="2016" name="Nat. Commun.">
        <title>Thousands of microbial genomes shed light on interconnected biogeochemical processes in an aquifer system.</title>
        <authorList>
            <person name="Anantharaman K."/>
            <person name="Brown C.T."/>
            <person name="Hug L.A."/>
            <person name="Sharon I."/>
            <person name="Castelle C.J."/>
            <person name="Probst A.J."/>
            <person name="Thomas B.C."/>
            <person name="Singh A."/>
            <person name="Wilkins M.J."/>
            <person name="Karaoz U."/>
            <person name="Brodie E.L."/>
            <person name="Williams K.H."/>
            <person name="Hubbard S.S."/>
            <person name="Banfield J.F."/>
        </authorList>
    </citation>
    <scope>NUCLEOTIDE SEQUENCE [LARGE SCALE GENOMIC DNA]</scope>
</reference>
<keyword evidence="1" id="KW-1133">Transmembrane helix</keyword>
<proteinExistence type="predicted"/>
<organism evidence="2 3">
    <name type="scientific">Candidatus Vogelbacteria bacterium RIFOXYD1_FULL_44_32</name>
    <dbReference type="NCBI Taxonomy" id="1802438"/>
    <lineage>
        <taxon>Bacteria</taxon>
        <taxon>Candidatus Vogeliibacteriota</taxon>
    </lineage>
</organism>